<dbReference type="AlphaFoldDB" id="A0A0F9LFD8"/>
<reference evidence="2" key="1">
    <citation type="journal article" date="2015" name="Nature">
        <title>Complex archaea that bridge the gap between prokaryotes and eukaryotes.</title>
        <authorList>
            <person name="Spang A."/>
            <person name="Saw J.H."/>
            <person name="Jorgensen S.L."/>
            <person name="Zaremba-Niedzwiedzka K."/>
            <person name="Martijn J."/>
            <person name="Lind A.E."/>
            <person name="van Eijk R."/>
            <person name="Schleper C."/>
            <person name="Guy L."/>
            <person name="Ettema T.J."/>
        </authorList>
    </citation>
    <scope>NUCLEOTIDE SEQUENCE</scope>
</reference>
<sequence>MTTGIIYDPIYLEHRIGQHVESHYRLIEIMEFLKKNNILEDPNFKLVKPRKALLDQLKYVHKEELINEIENLCKLSETTGRIQSLDMDTSVSAKTYEASLYSVGGNLEAVDQILNGNIKNAFALVRPPGHHSNSYKCAGFCIFNNVAIAAEYLFREKKYKRVVIIDWDCHHGNGTSDIFYYGSESKHGELVMFNSHQDGRTLYPGSGFIGEIGTGKGEGKIINYPMPSRTADDAIPLYFDEIISPICEEFKPEFVLISAGFDTHWTDELTEMGWTYQAPANYLKLIKAIAKKFAHDRILITLEGGYEVDKQARAVYNCLRVLNDEDDNLIEEKSRTSEEALLNYINKKLIPALKEKLRPYWNCF</sequence>
<dbReference type="EMBL" id="LAZR01012563">
    <property type="protein sequence ID" value="KKM26180.1"/>
    <property type="molecule type" value="Genomic_DNA"/>
</dbReference>
<protein>
    <recommendedName>
        <fullName evidence="1">Histone deacetylase domain-containing protein</fullName>
    </recommendedName>
</protein>
<dbReference type="InterPro" id="IPR023696">
    <property type="entry name" value="Ureohydrolase_dom_sf"/>
</dbReference>
<dbReference type="PANTHER" id="PTHR10625">
    <property type="entry name" value="HISTONE DEACETYLASE HDAC1-RELATED"/>
    <property type="match status" value="1"/>
</dbReference>
<dbReference type="InterPro" id="IPR000286">
    <property type="entry name" value="HDACs"/>
</dbReference>
<dbReference type="PRINTS" id="PR01270">
    <property type="entry name" value="HDASUPER"/>
</dbReference>
<accession>A0A0F9LFD8</accession>
<feature type="domain" description="Histone deacetylase" evidence="1">
    <location>
        <begin position="19"/>
        <end position="321"/>
    </location>
</feature>
<gene>
    <name evidence="2" type="ORF">LCGC14_1587340</name>
</gene>
<evidence type="ECO:0000313" key="2">
    <source>
        <dbReference type="EMBL" id="KKM26180.1"/>
    </source>
</evidence>
<evidence type="ECO:0000259" key="1">
    <source>
        <dbReference type="Pfam" id="PF00850"/>
    </source>
</evidence>
<dbReference type="PANTHER" id="PTHR10625:SF10">
    <property type="entry name" value="HISTONE DEACETYLASE HDAC1"/>
    <property type="match status" value="1"/>
</dbReference>
<dbReference type="GO" id="GO:0040029">
    <property type="term" value="P:epigenetic regulation of gene expression"/>
    <property type="evidence" value="ECO:0007669"/>
    <property type="project" value="TreeGrafter"/>
</dbReference>
<dbReference type="Gene3D" id="3.40.800.20">
    <property type="entry name" value="Histone deacetylase domain"/>
    <property type="match status" value="1"/>
</dbReference>
<dbReference type="SUPFAM" id="SSF52768">
    <property type="entry name" value="Arginase/deacetylase"/>
    <property type="match status" value="1"/>
</dbReference>
<dbReference type="GO" id="GO:0004407">
    <property type="term" value="F:histone deacetylase activity"/>
    <property type="evidence" value="ECO:0007669"/>
    <property type="project" value="TreeGrafter"/>
</dbReference>
<organism evidence="2">
    <name type="scientific">marine sediment metagenome</name>
    <dbReference type="NCBI Taxonomy" id="412755"/>
    <lineage>
        <taxon>unclassified sequences</taxon>
        <taxon>metagenomes</taxon>
        <taxon>ecological metagenomes</taxon>
    </lineage>
</organism>
<dbReference type="InterPro" id="IPR037138">
    <property type="entry name" value="His_deacetylse_dom_sf"/>
</dbReference>
<name>A0A0F9LFD8_9ZZZZ</name>
<proteinExistence type="predicted"/>
<comment type="caution">
    <text evidence="2">The sequence shown here is derived from an EMBL/GenBank/DDBJ whole genome shotgun (WGS) entry which is preliminary data.</text>
</comment>
<dbReference type="Pfam" id="PF00850">
    <property type="entry name" value="Hist_deacetyl"/>
    <property type="match status" value="1"/>
</dbReference>
<dbReference type="InterPro" id="IPR023801">
    <property type="entry name" value="His_deacetylse_dom"/>
</dbReference>
<dbReference type="CDD" id="cd09992">
    <property type="entry name" value="HDAC_classII"/>
    <property type="match status" value="1"/>
</dbReference>